<dbReference type="Pfam" id="PF07524">
    <property type="entry name" value="Bromo_TP"/>
    <property type="match status" value="1"/>
</dbReference>
<dbReference type="SMART" id="SM00576">
    <property type="entry name" value="BTP"/>
    <property type="match status" value="1"/>
</dbReference>
<evidence type="ECO:0000256" key="2">
    <source>
        <dbReference type="ARBA" id="ARBA00023015"/>
    </source>
</evidence>
<dbReference type="Proteomes" id="UP000698800">
    <property type="component" value="Unassembled WGS sequence"/>
</dbReference>
<sequence>MTPNNLHFTLLRPPILHILRAAGFQSTRPAVLDTLTDLAARYLLLLANITATQCASSNSPVPTFQDVRMAMTEAGVFRPQRTACEEGWLGEDDMRGVEAFLEWAVGDGNREIRRIAGLTTPGGKEPVVIAATGEPPPEDFLAALKKKHSKTGEESRYQGTLLGKQAEDRVIRIEGGPAESIHTWKARQQLQLQNPLPIRTMEIEEVKGRDEEVVEE</sequence>
<feature type="domain" description="Bromodomain associated" evidence="5">
    <location>
        <begin position="4"/>
        <end position="80"/>
    </location>
</feature>
<keyword evidence="4" id="KW-0539">Nucleus</keyword>
<comment type="caution">
    <text evidence="6">The sequence shown here is derived from an EMBL/GenBank/DDBJ whole genome shotgun (WGS) entry which is preliminary data.</text>
</comment>
<dbReference type="GO" id="GO:0005634">
    <property type="term" value="C:nucleus"/>
    <property type="evidence" value="ECO:0007669"/>
    <property type="project" value="UniProtKB-SubCell"/>
</dbReference>
<evidence type="ECO:0000313" key="6">
    <source>
        <dbReference type="EMBL" id="KAH0538863.1"/>
    </source>
</evidence>
<protein>
    <recommendedName>
        <fullName evidence="5">Bromodomain associated domain-containing protein</fullName>
    </recommendedName>
</protein>
<dbReference type="CDD" id="cd00076">
    <property type="entry name" value="HFD_SF"/>
    <property type="match status" value="1"/>
</dbReference>
<evidence type="ECO:0000256" key="4">
    <source>
        <dbReference type="ARBA" id="ARBA00023242"/>
    </source>
</evidence>
<organism evidence="6 7">
    <name type="scientific">Glutinoglossum americanum</name>
    <dbReference type="NCBI Taxonomy" id="1670608"/>
    <lineage>
        <taxon>Eukaryota</taxon>
        <taxon>Fungi</taxon>
        <taxon>Dikarya</taxon>
        <taxon>Ascomycota</taxon>
        <taxon>Pezizomycotina</taxon>
        <taxon>Geoglossomycetes</taxon>
        <taxon>Geoglossales</taxon>
        <taxon>Geoglossaceae</taxon>
        <taxon>Glutinoglossum</taxon>
    </lineage>
</organism>
<evidence type="ECO:0000256" key="3">
    <source>
        <dbReference type="ARBA" id="ARBA00023163"/>
    </source>
</evidence>
<proteinExistence type="predicted"/>
<evidence type="ECO:0000256" key="1">
    <source>
        <dbReference type="ARBA" id="ARBA00004123"/>
    </source>
</evidence>
<evidence type="ECO:0000259" key="5">
    <source>
        <dbReference type="SMART" id="SM00576"/>
    </source>
</evidence>
<gene>
    <name evidence="6" type="ORF">FGG08_004580</name>
</gene>
<dbReference type="EMBL" id="JAGHQL010000094">
    <property type="protein sequence ID" value="KAH0538863.1"/>
    <property type="molecule type" value="Genomic_DNA"/>
</dbReference>
<keyword evidence="2" id="KW-0805">Transcription regulation</keyword>
<keyword evidence="3" id="KW-0804">Transcription</keyword>
<name>A0A9P8HW67_9PEZI</name>
<dbReference type="InterPro" id="IPR009072">
    <property type="entry name" value="Histone-fold"/>
</dbReference>
<accession>A0A9P8HW67</accession>
<keyword evidence="7" id="KW-1185">Reference proteome</keyword>
<dbReference type="InterPro" id="IPR006565">
    <property type="entry name" value="BTP"/>
</dbReference>
<comment type="subcellular location">
    <subcellularLocation>
        <location evidence="1">Nucleus</location>
    </subcellularLocation>
</comment>
<dbReference type="GO" id="GO:0046982">
    <property type="term" value="F:protein heterodimerization activity"/>
    <property type="evidence" value="ECO:0007669"/>
    <property type="project" value="InterPro"/>
</dbReference>
<evidence type="ECO:0000313" key="7">
    <source>
        <dbReference type="Proteomes" id="UP000698800"/>
    </source>
</evidence>
<dbReference type="OrthoDB" id="5402929at2759"/>
<reference evidence="6" key="1">
    <citation type="submission" date="2021-03" db="EMBL/GenBank/DDBJ databases">
        <title>Comparative genomics and phylogenomic investigation of the class Geoglossomycetes provide insights into ecological specialization and systematics.</title>
        <authorList>
            <person name="Melie T."/>
            <person name="Pirro S."/>
            <person name="Miller A.N."/>
            <person name="Quandt A."/>
        </authorList>
    </citation>
    <scope>NUCLEOTIDE SEQUENCE</scope>
    <source>
        <strain evidence="6">GBOQ0MN5Z8</strain>
    </source>
</reference>
<dbReference type="AlphaFoldDB" id="A0A9P8HW67"/>
<dbReference type="Gene3D" id="1.10.20.10">
    <property type="entry name" value="Histone, subunit A"/>
    <property type="match status" value="1"/>
</dbReference>